<keyword evidence="3" id="KW-1185">Reference proteome</keyword>
<evidence type="ECO:0000313" key="3">
    <source>
        <dbReference type="Proteomes" id="UP000256485"/>
    </source>
</evidence>
<reference evidence="2 3" key="1">
    <citation type="submission" date="2018-08" db="EMBL/GenBank/DDBJ databases">
        <title>Sequencing the genomes of 1000 actinobacteria strains.</title>
        <authorList>
            <person name="Klenk H.-P."/>
        </authorList>
    </citation>
    <scope>NUCLEOTIDE SEQUENCE [LARGE SCALE GENOMIC DNA]</scope>
    <source>
        <strain evidence="2 3">DSM 22891</strain>
    </source>
</reference>
<dbReference type="AlphaFoldDB" id="A0A3D9VDK3"/>
<evidence type="ECO:0000313" key="2">
    <source>
        <dbReference type="EMBL" id="REF36244.1"/>
    </source>
</evidence>
<sequence length="76" mass="8858">MWTAWLLLVFVVVGGALAYASSAYAEVRRLRRQVATLRELVERLKELAWDHRELDPSLSTIVIDEIRTYEKKELRG</sequence>
<dbReference type="RefSeq" id="WP_115849910.1">
    <property type="nucleotide sequence ID" value="NZ_QTUC01000001.1"/>
</dbReference>
<organism evidence="2 3">
    <name type="scientific">Thermasporomyces composti</name>
    <dbReference type="NCBI Taxonomy" id="696763"/>
    <lineage>
        <taxon>Bacteria</taxon>
        <taxon>Bacillati</taxon>
        <taxon>Actinomycetota</taxon>
        <taxon>Actinomycetes</taxon>
        <taxon>Propionibacteriales</taxon>
        <taxon>Nocardioidaceae</taxon>
        <taxon>Thermasporomyces</taxon>
    </lineage>
</organism>
<gene>
    <name evidence="2" type="ORF">DFJ64_1649</name>
</gene>
<protein>
    <submittedName>
        <fullName evidence="2">Uncharacterized protein</fullName>
    </submittedName>
</protein>
<keyword evidence="1" id="KW-0175">Coiled coil</keyword>
<name>A0A3D9VDK3_THECX</name>
<comment type="caution">
    <text evidence="2">The sequence shown here is derived from an EMBL/GenBank/DDBJ whole genome shotgun (WGS) entry which is preliminary data.</text>
</comment>
<evidence type="ECO:0000256" key="1">
    <source>
        <dbReference type="SAM" id="Coils"/>
    </source>
</evidence>
<dbReference type="OrthoDB" id="3789783at2"/>
<dbReference type="Proteomes" id="UP000256485">
    <property type="component" value="Unassembled WGS sequence"/>
</dbReference>
<dbReference type="EMBL" id="QTUC01000001">
    <property type="protein sequence ID" value="REF36244.1"/>
    <property type="molecule type" value="Genomic_DNA"/>
</dbReference>
<proteinExistence type="predicted"/>
<accession>A0A3D9VDK3</accession>
<feature type="coiled-coil region" evidence="1">
    <location>
        <begin position="20"/>
        <end position="47"/>
    </location>
</feature>